<organism evidence="3 4">
    <name type="scientific">Clostridium cellulovorans (strain ATCC 35296 / DSM 3052 / OCM 3 / 743B)</name>
    <dbReference type="NCBI Taxonomy" id="573061"/>
    <lineage>
        <taxon>Bacteria</taxon>
        <taxon>Bacillati</taxon>
        <taxon>Bacillota</taxon>
        <taxon>Clostridia</taxon>
        <taxon>Eubacteriales</taxon>
        <taxon>Clostridiaceae</taxon>
        <taxon>Clostridium</taxon>
    </lineage>
</organism>
<dbReference type="EMBL" id="CP002160">
    <property type="protein sequence ID" value="ADL50295.1"/>
    <property type="molecule type" value="Genomic_DNA"/>
</dbReference>
<dbReference type="Pfam" id="PF13240">
    <property type="entry name" value="Zn_Ribbon_1"/>
    <property type="match status" value="1"/>
</dbReference>
<dbReference type="InterPro" id="IPR026870">
    <property type="entry name" value="Zinc_ribbon_dom"/>
</dbReference>
<evidence type="ECO:0000313" key="4">
    <source>
        <dbReference type="Proteomes" id="UP000002730"/>
    </source>
</evidence>
<dbReference type="KEGG" id="ccb:Clocel_0520"/>
<sequence>MFKKHVSTIVVAVLFILLIGYPKSVMAIDRANPIFTNEELFNIKASDTKWIEDEKIYSDPGQWELMEEYRPNTSYIIKSSIERYGGIEYDDIETVETTVISGSAVELFYKESCPTLEKVKQTMYDNYFSEYIGEPITVTDCSDKGYSQLYYSKGKSNQSGYFDSTQVFYGKAKGYFIAVTYTASMEKSDSVSEEWFTKMFYSWLDKIPSQEPPGLSAIRNLSYFKVKVIIAVSLIAIGGVAVGIILITQKSKKRKNKVNDSVPQVTKLTDGLQGIDNQVKFCTSCGYKTESDSKFCSKCGKQLD</sequence>
<dbReference type="Proteomes" id="UP000002730">
    <property type="component" value="Chromosome"/>
</dbReference>
<keyword evidence="1" id="KW-0472">Membrane</keyword>
<keyword evidence="4" id="KW-1185">Reference proteome</keyword>
<evidence type="ECO:0000256" key="1">
    <source>
        <dbReference type="SAM" id="Phobius"/>
    </source>
</evidence>
<name>D9SR07_CLOC7</name>
<evidence type="ECO:0000259" key="2">
    <source>
        <dbReference type="Pfam" id="PF13240"/>
    </source>
</evidence>
<accession>D9SR07</accession>
<gene>
    <name evidence="3" type="ordered locus">Clocel_0520</name>
</gene>
<keyword evidence="1" id="KW-1133">Transmembrane helix</keyword>
<protein>
    <recommendedName>
        <fullName evidence="2">Zinc-ribbon domain-containing protein</fullName>
    </recommendedName>
</protein>
<dbReference type="HOGENOM" id="CLU_914317_0_0_9"/>
<reference evidence="3 4" key="1">
    <citation type="submission" date="2010-08" db="EMBL/GenBank/DDBJ databases">
        <title>Complete sequence of Clostridium cellulovorans 743B.</title>
        <authorList>
            <consortium name="US DOE Joint Genome Institute"/>
            <person name="Lucas S."/>
            <person name="Copeland A."/>
            <person name="Lapidus A."/>
            <person name="Cheng J.-F."/>
            <person name="Bruce D."/>
            <person name="Goodwin L."/>
            <person name="Pitluck S."/>
            <person name="Chertkov O."/>
            <person name="Detter J.C."/>
            <person name="Han C."/>
            <person name="Tapia R."/>
            <person name="Land M."/>
            <person name="Hauser L."/>
            <person name="Chang Y.-J."/>
            <person name="Jeffries C."/>
            <person name="Kyrpides N."/>
            <person name="Ivanova N."/>
            <person name="Mikhailova N."/>
            <person name="Hemme C.L."/>
            <person name="Woyke T."/>
        </authorList>
    </citation>
    <scope>NUCLEOTIDE SEQUENCE [LARGE SCALE GENOMIC DNA]</scope>
    <source>
        <strain evidence="4">ATCC 35296 / DSM 3052 / OCM 3 / 743B</strain>
    </source>
</reference>
<evidence type="ECO:0000313" key="3">
    <source>
        <dbReference type="EMBL" id="ADL50295.1"/>
    </source>
</evidence>
<feature type="domain" description="Zinc-ribbon" evidence="2">
    <location>
        <begin position="281"/>
        <end position="303"/>
    </location>
</feature>
<dbReference type="OrthoDB" id="4377018at2"/>
<dbReference type="AlphaFoldDB" id="D9SR07"/>
<keyword evidence="1" id="KW-0812">Transmembrane</keyword>
<feature type="transmembrane region" description="Helical" evidence="1">
    <location>
        <begin position="228"/>
        <end position="247"/>
    </location>
</feature>
<dbReference type="RefSeq" id="WP_010074932.1">
    <property type="nucleotide sequence ID" value="NC_014393.1"/>
</dbReference>
<proteinExistence type="predicted"/>